<gene>
    <name evidence="1" type="ORF">I4F81_011720</name>
</gene>
<proteinExistence type="predicted"/>
<evidence type="ECO:0000313" key="2">
    <source>
        <dbReference type="Proteomes" id="UP000798662"/>
    </source>
</evidence>
<reference evidence="1" key="1">
    <citation type="submission" date="2019-11" db="EMBL/GenBank/DDBJ databases">
        <title>Nori genome reveals adaptations in red seaweeds to the harsh intertidal environment.</title>
        <authorList>
            <person name="Wang D."/>
            <person name="Mao Y."/>
        </authorList>
    </citation>
    <scope>NUCLEOTIDE SEQUENCE</scope>
    <source>
        <tissue evidence="1">Gametophyte</tissue>
    </source>
</reference>
<organism evidence="1 2">
    <name type="scientific">Pyropia yezoensis</name>
    <name type="common">Susabi-nori</name>
    <name type="synonym">Porphyra yezoensis</name>
    <dbReference type="NCBI Taxonomy" id="2788"/>
    <lineage>
        <taxon>Eukaryota</taxon>
        <taxon>Rhodophyta</taxon>
        <taxon>Bangiophyceae</taxon>
        <taxon>Bangiales</taxon>
        <taxon>Bangiaceae</taxon>
        <taxon>Pyropia</taxon>
    </lineage>
</organism>
<keyword evidence="2" id="KW-1185">Reference proteome</keyword>
<name>A0ACC3CHI9_PYRYE</name>
<protein>
    <submittedName>
        <fullName evidence="1">Uncharacterized protein</fullName>
    </submittedName>
</protein>
<dbReference type="Proteomes" id="UP000798662">
    <property type="component" value="Chromosome 3"/>
</dbReference>
<evidence type="ECO:0000313" key="1">
    <source>
        <dbReference type="EMBL" id="KAK1869241.1"/>
    </source>
</evidence>
<comment type="caution">
    <text evidence="1">The sequence shown here is derived from an EMBL/GenBank/DDBJ whole genome shotgun (WGS) entry which is preliminary data.</text>
</comment>
<accession>A0ACC3CHI9</accession>
<sequence>MDVDGFGTLLHDYGSDIGATLDDLLPSLCSSTVLPDLSSSYTSSPPLTASRSMHTPARYALNHLCTPLGSGVTADGAAGDGTSTLASCAGVDGDACRTAGGLPEDFTLPMSLLASPMTDASASPFALSRAEDSGILESLLDDVARQPSSYYYSDPATPFEGLSAPPMTLHPPPPRVPARLGNGPPALDEAAAAYRRELDATVSAATAASAAAEAAAALVAASPSPLMPQSAQKSSSAPASALKLPHSSAAAVCLAPPRRTAPAPARKSAKGRSSRPGAGGRRLKSALSSASPPPPSKRRSLTKAFSPTAPGTPSATAPAVTVGPSSRAAVPRKRVLPVKRQLFASPPPPPPPPRTRTMGLGAHAIAARAPSTAAGPPCLLPHHPRAAPMDSTLGSSLLAALTPLSRDALAPTAADADAMSALIDRCGGVAPSTPAAQSASRAVADKPSTAAAAAAAVPGPEAYLGCGFLPPDSPVSERFDEIDALFAPDLLSAALADAACETDADILEAAIRAASAVCSSELPVGADMCQPTSTAVPPPPPPPAAALFAPATVPALASRAAPAPAAPAVPKSVVAAAVATPSAEQVVATPKAVTAATPTVVATKATTSSKSAPSDVARTPLAPPTAKSKSVAKVPCSSKGLSISKATATSTTGVAVQGDAAVVAVALGGLTEADFLSAPKLKRKKAKFASPKPSRFCHLCSRTPKTVRQVVCANIHEEAYTCRKVVCEKCFTDNEWDWEAASTGPAAATWVCTHCRDTCPARSQCRTYRRTNERLRVKRLVEKFTTSACGGSPPGGGKGDAPASSTESTIGEQEGGKDAIKPPAVAAASPVAVAVTAAATVQGPTKAPAGAASGAARAKSTASALTSVAVKPPAAVEGRPSVSTAVTAAVLPTWTPASALVSNDA</sequence>
<dbReference type="EMBL" id="CM020620">
    <property type="protein sequence ID" value="KAK1869241.1"/>
    <property type="molecule type" value="Genomic_DNA"/>
</dbReference>